<dbReference type="AlphaFoldDB" id="G3HDX3"/>
<dbReference type="InParanoid" id="G3HDX3"/>
<evidence type="ECO:0000313" key="1">
    <source>
        <dbReference type="EMBL" id="EGW03054.1"/>
    </source>
</evidence>
<sequence length="67" mass="7077">MTSSYQMGSGTITAGSCGEDLKHSSGLWGQSCLRPPTPAVTFMLTQEPGVSQSCGACMDCIRKTFKL</sequence>
<reference evidence="2" key="1">
    <citation type="journal article" date="2011" name="Nat. Biotechnol.">
        <title>The genomic sequence of the Chinese hamster ovary (CHO)-K1 cell line.</title>
        <authorList>
            <person name="Xu X."/>
            <person name="Nagarajan H."/>
            <person name="Lewis N.E."/>
            <person name="Pan S."/>
            <person name="Cai Z."/>
            <person name="Liu X."/>
            <person name="Chen W."/>
            <person name="Xie M."/>
            <person name="Wang W."/>
            <person name="Hammond S."/>
            <person name="Andersen M.R."/>
            <person name="Neff N."/>
            <person name="Passarelli B."/>
            <person name="Koh W."/>
            <person name="Fan H.C."/>
            <person name="Wang J."/>
            <person name="Gui Y."/>
            <person name="Lee K.H."/>
            <person name="Betenbaugh M.J."/>
            <person name="Quake S.R."/>
            <person name="Famili I."/>
            <person name="Palsson B.O."/>
            <person name="Wang J."/>
        </authorList>
    </citation>
    <scope>NUCLEOTIDE SEQUENCE [LARGE SCALE GENOMIC DNA]</scope>
    <source>
        <strain evidence="2">CHO K1 cell line</strain>
    </source>
</reference>
<dbReference type="EMBL" id="JH000303">
    <property type="protein sequence ID" value="EGW03054.1"/>
    <property type="molecule type" value="Genomic_DNA"/>
</dbReference>
<name>G3HDX3_CRIGR</name>
<organism evidence="1 2">
    <name type="scientific">Cricetulus griseus</name>
    <name type="common">Chinese hamster</name>
    <name type="synonym">Cricetulus barabensis griseus</name>
    <dbReference type="NCBI Taxonomy" id="10029"/>
    <lineage>
        <taxon>Eukaryota</taxon>
        <taxon>Metazoa</taxon>
        <taxon>Chordata</taxon>
        <taxon>Craniata</taxon>
        <taxon>Vertebrata</taxon>
        <taxon>Euteleostomi</taxon>
        <taxon>Mammalia</taxon>
        <taxon>Eutheria</taxon>
        <taxon>Euarchontoglires</taxon>
        <taxon>Glires</taxon>
        <taxon>Rodentia</taxon>
        <taxon>Myomorpha</taxon>
        <taxon>Muroidea</taxon>
        <taxon>Cricetidae</taxon>
        <taxon>Cricetinae</taxon>
        <taxon>Cricetulus</taxon>
    </lineage>
</organism>
<dbReference type="Proteomes" id="UP000001075">
    <property type="component" value="Unassembled WGS sequence"/>
</dbReference>
<protein>
    <submittedName>
        <fullName evidence="1">Uncharacterized protein</fullName>
    </submittedName>
</protein>
<gene>
    <name evidence="1" type="ORF">I79_008741</name>
</gene>
<accession>G3HDX3</accession>
<proteinExistence type="predicted"/>
<evidence type="ECO:0000313" key="2">
    <source>
        <dbReference type="Proteomes" id="UP000001075"/>
    </source>
</evidence>